<dbReference type="PRINTS" id="PR00344">
    <property type="entry name" value="BCTRLSENSOR"/>
</dbReference>
<dbReference type="PANTHER" id="PTHR43047">
    <property type="entry name" value="TWO-COMPONENT HISTIDINE PROTEIN KINASE"/>
    <property type="match status" value="1"/>
</dbReference>
<evidence type="ECO:0000256" key="3">
    <source>
        <dbReference type="ARBA" id="ARBA00022553"/>
    </source>
</evidence>
<keyword evidence="5" id="KW-0418">Kinase</keyword>
<feature type="modified residue" description="4-aspartylphosphate" evidence="6">
    <location>
        <position position="1194"/>
    </location>
</feature>
<evidence type="ECO:0000256" key="6">
    <source>
        <dbReference type="PROSITE-ProRule" id="PRU00169"/>
    </source>
</evidence>
<dbReference type="Gene3D" id="3.30.450.40">
    <property type="match status" value="1"/>
</dbReference>
<dbReference type="InterPro" id="IPR036890">
    <property type="entry name" value="HATPase_C_sf"/>
</dbReference>
<dbReference type="FunFam" id="3.30.450.40:FF:000083">
    <property type="entry name" value="Sensor histidine kinase/response regulator, putative (AFU_orthologue AFUA_4G00660)"/>
    <property type="match status" value="1"/>
</dbReference>
<dbReference type="PROSITE" id="PS50110">
    <property type="entry name" value="RESPONSE_REGULATORY"/>
    <property type="match status" value="1"/>
</dbReference>
<reference evidence="10" key="2">
    <citation type="journal article" date="2023" name="IMA Fungus">
        <title>Comparative genomic study of the Penicillium genus elucidates a diverse pangenome and 15 lateral gene transfer events.</title>
        <authorList>
            <person name="Petersen C."/>
            <person name="Sorensen T."/>
            <person name="Nielsen M.R."/>
            <person name="Sondergaard T.E."/>
            <person name="Sorensen J.L."/>
            <person name="Fitzpatrick D.A."/>
            <person name="Frisvad J.C."/>
            <person name="Nielsen K.L."/>
        </authorList>
    </citation>
    <scope>NUCLEOTIDE SEQUENCE</scope>
    <source>
        <strain evidence="10">IBT 22155</strain>
    </source>
</reference>
<dbReference type="GO" id="GO:0005886">
    <property type="term" value="C:plasma membrane"/>
    <property type="evidence" value="ECO:0007669"/>
    <property type="project" value="TreeGrafter"/>
</dbReference>
<dbReference type="Pfam" id="PF02518">
    <property type="entry name" value="HATPase_c"/>
    <property type="match status" value="1"/>
</dbReference>
<dbReference type="CDD" id="cd00082">
    <property type="entry name" value="HisKA"/>
    <property type="match status" value="1"/>
</dbReference>
<dbReference type="SUPFAM" id="SSF52172">
    <property type="entry name" value="CheY-like"/>
    <property type="match status" value="1"/>
</dbReference>
<keyword evidence="4" id="KW-0808">Transferase</keyword>
<accession>A0A9W9H645</accession>
<dbReference type="Proteomes" id="UP001149079">
    <property type="component" value="Unassembled WGS sequence"/>
</dbReference>
<feature type="compositionally biased region" description="Basic and acidic residues" evidence="7">
    <location>
        <begin position="1084"/>
        <end position="1096"/>
    </location>
</feature>
<dbReference type="EC" id="2.7.13.3" evidence="2"/>
<evidence type="ECO:0000256" key="4">
    <source>
        <dbReference type="ARBA" id="ARBA00022679"/>
    </source>
</evidence>
<feature type="region of interest" description="Disordered" evidence="7">
    <location>
        <begin position="502"/>
        <end position="533"/>
    </location>
</feature>
<dbReference type="Gene3D" id="1.10.287.130">
    <property type="match status" value="1"/>
</dbReference>
<keyword evidence="11" id="KW-1185">Reference proteome</keyword>
<evidence type="ECO:0000313" key="10">
    <source>
        <dbReference type="EMBL" id="KAJ5139329.1"/>
    </source>
</evidence>
<dbReference type="AlphaFoldDB" id="A0A9W9H645"/>
<dbReference type="PANTHER" id="PTHR43047:SF72">
    <property type="entry name" value="OSMOSENSING HISTIDINE PROTEIN KINASE SLN1"/>
    <property type="match status" value="1"/>
</dbReference>
<dbReference type="InterPro" id="IPR003661">
    <property type="entry name" value="HisK_dim/P_dom"/>
</dbReference>
<dbReference type="GeneID" id="81404091"/>
<feature type="region of interest" description="Disordered" evidence="7">
    <location>
        <begin position="1069"/>
        <end position="1137"/>
    </location>
</feature>
<dbReference type="EMBL" id="JAPQKL010000003">
    <property type="protein sequence ID" value="KAJ5139329.1"/>
    <property type="molecule type" value="Genomic_DNA"/>
</dbReference>
<dbReference type="InterPro" id="IPR036097">
    <property type="entry name" value="HisK_dim/P_sf"/>
</dbReference>
<dbReference type="InterPro" id="IPR001789">
    <property type="entry name" value="Sig_transdc_resp-reg_receiver"/>
</dbReference>
<feature type="compositionally biased region" description="Polar residues" evidence="7">
    <location>
        <begin position="310"/>
        <end position="326"/>
    </location>
</feature>
<dbReference type="SMART" id="SM00448">
    <property type="entry name" value="REC"/>
    <property type="match status" value="1"/>
</dbReference>
<feature type="compositionally biased region" description="Low complexity" evidence="7">
    <location>
        <begin position="413"/>
        <end position="425"/>
    </location>
</feature>
<evidence type="ECO:0000256" key="5">
    <source>
        <dbReference type="ARBA" id="ARBA00022777"/>
    </source>
</evidence>
<comment type="catalytic activity">
    <reaction evidence="1">
        <text>ATP + protein L-histidine = ADP + protein N-phospho-L-histidine.</text>
        <dbReference type="EC" id="2.7.13.3"/>
    </reaction>
</comment>
<dbReference type="InterPro" id="IPR005467">
    <property type="entry name" value="His_kinase_dom"/>
</dbReference>
<dbReference type="SMART" id="SM00388">
    <property type="entry name" value="HisKA"/>
    <property type="match status" value="1"/>
</dbReference>
<dbReference type="Gene3D" id="3.40.50.2300">
    <property type="match status" value="1"/>
</dbReference>
<dbReference type="Pfam" id="PF00072">
    <property type="entry name" value="Response_reg"/>
    <property type="match status" value="1"/>
</dbReference>
<feature type="compositionally biased region" description="Polar residues" evidence="7">
    <location>
        <begin position="502"/>
        <end position="521"/>
    </location>
</feature>
<protein>
    <recommendedName>
        <fullName evidence="2">histidine kinase</fullName>
        <ecNumber evidence="2">2.7.13.3</ecNumber>
    </recommendedName>
</protein>
<name>A0A9W9H645_9EURO</name>
<dbReference type="SUPFAM" id="SSF47384">
    <property type="entry name" value="Homodimeric domain of signal transducing histidine kinase"/>
    <property type="match status" value="1"/>
</dbReference>
<feature type="region of interest" description="Disordered" evidence="7">
    <location>
        <begin position="392"/>
        <end position="471"/>
    </location>
</feature>
<evidence type="ECO:0000256" key="2">
    <source>
        <dbReference type="ARBA" id="ARBA00012438"/>
    </source>
</evidence>
<comment type="caution">
    <text evidence="10">The sequence shown here is derived from an EMBL/GenBank/DDBJ whole genome shotgun (WGS) entry which is preliminary data.</text>
</comment>
<sequence>MTLAEQTSAQSSFNMAHERELYRYLPRDHSAYPFAPFDDASQKNFVAQPSQDHALTSFAQLSAMRLGAQRAMISLFDRTHQYILAEATGLPDLDGHDDLWLGCCVLPNRNSVCRAVAALPLSQPSDDPAIIGGSALVITNMKESGHIEISSLAECLSRAQFYAGVPIVSPRGITIGSYCIFDTQPRHSGLDEPSIRFMKRMAATVMEYLDLVQAKSQHTQAKRMILGLGSFVEGKTTLRDSWLEAKNEQDASTGQQSGEIVEGQLNKEQQDLQEAQDYSPSRQHPYRPFEKGHLPDLPHISHDAVESPGSAATTPVSVTKFSSSNPRYLEQSEPKTDMNQQEKATFRISVSSDNIPDETGSVSLQKIFSRAANLIRESLEAEGVAFLDASMDSYGGRVGDERGKARKARAGDETASSADSTDSGGCESAPSIRVPSAPSSEKDTTTCQTLGSSTSQSSTINDESRFGSKSGNECALRGSVLKAMLNRYPHGKIFNYNESGVLSDDSSSGNSPGTSTQISGSETKKRIQKPHHRRDANNLIKVLEGARSIIFLPLWDSHKSRWISGILIWTSSPKRFFTSENELAYLRAFGNSVMAEVHRLDVEMAEKAKTNLVSSISHELRSPLHGILGTSDLLGDTFMNALQQGMVHTIESCGRTLLDTLNNLLDFTYIRKSKINYGTTHRPGEDPGQDRVKLKHNRRGSCEIGYAAVQLDVILEEVVESVFAGHSFYHHQRAQPRSVNKGEESDTVVLPSKQVTVILDIHEAAEWNFFTQSGCWRRVLMNVFSNALSYTTSGFIYVGLKAAEVPRPGSQDSAQSEDPNSQYMVTLTVKDTGQGIDANYLRGGLFTPFSQEDALASGTGLGLSIVRQALASLRGSIEVTSEKNRGTEISIEVPMRHATIPDTSDRSSPSAAYDFVRDQAKGKTIGLVGFGSSPACEQDATLYSSLERLCHDWFHLTVKKVSLQGGDTAPCDFYLMVHTDLDSPDVKENQSLILDQASKFSPLVIISRSPETAHNLCARAMSQNQESVVEFISQPCGPCKLAKALGLCIRRLDGQGSINTEETRWVEMPESSHLPLDIGPRTAPDGRMKISKRPTEDIIVNQDNESSNTSSKGRIEKDVPAPQRETSSSGIVSEETSGSCRPSVLLVEDNPVNLKILVAYMKKEDLNYTTATNGLEAVREFEASPGKFGMILLDLSMPVMDGFVASQRIRQFERDHLKSTPSSKPAWYPVTIVALTGLDSDDAQREAYVSGIDIYLKKPVSRQNIHSLLETLGA</sequence>
<feature type="compositionally biased region" description="Basic and acidic residues" evidence="7">
    <location>
        <begin position="287"/>
        <end position="305"/>
    </location>
</feature>
<feature type="domain" description="Histidine kinase" evidence="8">
    <location>
        <begin position="615"/>
        <end position="897"/>
    </location>
</feature>
<gene>
    <name evidence="10" type="ORF">N7515_004177</name>
</gene>
<dbReference type="InterPro" id="IPR003594">
    <property type="entry name" value="HATPase_dom"/>
</dbReference>
<dbReference type="InterPro" id="IPR029016">
    <property type="entry name" value="GAF-like_dom_sf"/>
</dbReference>
<evidence type="ECO:0000259" key="8">
    <source>
        <dbReference type="PROSITE" id="PS50109"/>
    </source>
</evidence>
<dbReference type="Gene3D" id="3.30.565.10">
    <property type="entry name" value="Histidine kinase-like ATPase, C-terminal domain"/>
    <property type="match status" value="1"/>
</dbReference>
<dbReference type="SUPFAM" id="SSF55874">
    <property type="entry name" value="ATPase domain of HSP90 chaperone/DNA topoisomerase II/histidine kinase"/>
    <property type="match status" value="1"/>
</dbReference>
<dbReference type="SUPFAM" id="SSF55781">
    <property type="entry name" value="GAF domain-like"/>
    <property type="match status" value="1"/>
</dbReference>
<feature type="compositionally biased region" description="Polar residues" evidence="7">
    <location>
        <begin position="1124"/>
        <end position="1137"/>
    </location>
</feature>
<dbReference type="CDD" id="cd17546">
    <property type="entry name" value="REC_hyHK_CKI1_RcsC-like"/>
    <property type="match status" value="1"/>
</dbReference>
<dbReference type="OrthoDB" id="303614at2759"/>
<proteinExistence type="predicted"/>
<dbReference type="GO" id="GO:0000155">
    <property type="term" value="F:phosphorelay sensor kinase activity"/>
    <property type="evidence" value="ECO:0007669"/>
    <property type="project" value="InterPro"/>
</dbReference>
<dbReference type="FunFam" id="1.10.287.130:FF:000023">
    <property type="entry name" value="Sensor histidine kinase/response regulator, putative"/>
    <property type="match status" value="1"/>
</dbReference>
<reference evidence="10" key="1">
    <citation type="submission" date="2022-11" db="EMBL/GenBank/DDBJ databases">
        <authorList>
            <person name="Petersen C."/>
        </authorList>
    </citation>
    <scope>NUCLEOTIDE SEQUENCE</scope>
    <source>
        <strain evidence="10">IBT 22155</strain>
    </source>
</reference>
<dbReference type="Pfam" id="PF00512">
    <property type="entry name" value="HisKA"/>
    <property type="match status" value="1"/>
</dbReference>
<feature type="compositionally biased region" description="Polar residues" evidence="7">
    <location>
        <begin position="1101"/>
        <end position="1112"/>
    </location>
</feature>
<dbReference type="GO" id="GO:0009927">
    <property type="term" value="F:histidine phosphotransfer kinase activity"/>
    <property type="evidence" value="ECO:0007669"/>
    <property type="project" value="TreeGrafter"/>
</dbReference>
<keyword evidence="3 6" id="KW-0597">Phosphoprotein</keyword>
<dbReference type="InterPro" id="IPR011006">
    <property type="entry name" value="CheY-like_superfamily"/>
</dbReference>
<evidence type="ECO:0000256" key="7">
    <source>
        <dbReference type="SAM" id="MobiDB-lite"/>
    </source>
</evidence>
<feature type="compositionally biased region" description="Low complexity" evidence="7">
    <location>
        <begin position="445"/>
        <end position="459"/>
    </location>
</feature>
<dbReference type="PROSITE" id="PS50109">
    <property type="entry name" value="HIS_KIN"/>
    <property type="match status" value="1"/>
</dbReference>
<evidence type="ECO:0000259" key="9">
    <source>
        <dbReference type="PROSITE" id="PS50110"/>
    </source>
</evidence>
<feature type="compositionally biased region" description="Polar residues" evidence="7">
    <location>
        <begin position="272"/>
        <end position="282"/>
    </location>
</feature>
<feature type="domain" description="Response regulatory" evidence="9">
    <location>
        <begin position="1143"/>
        <end position="1273"/>
    </location>
</feature>
<evidence type="ECO:0000256" key="1">
    <source>
        <dbReference type="ARBA" id="ARBA00000085"/>
    </source>
</evidence>
<organism evidence="10 11">
    <name type="scientific">Penicillium bovifimosum</name>
    <dbReference type="NCBI Taxonomy" id="126998"/>
    <lineage>
        <taxon>Eukaryota</taxon>
        <taxon>Fungi</taxon>
        <taxon>Dikarya</taxon>
        <taxon>Ascomycota</taxon>
        <taxon>Pezizomycotina</taxon>
        <taxon>Eurotiomycetes</taxon>
        <taxon>Eurotiomycetidae</taxon>
        <taxon>Eurotiales</taxon>
        <taxon>Aspergillaceae</taxon>
        <taxon>Penicillium</taxon>
    </lineage>
</organism>
<dbReference type="InterPro" id="IPR004358">
    <property type="entry name" value="Sig_transdc_His_kin-like_C"/>
</dbReference>
<evidence type="ECO:0000313" key="11">
    <source>
        <dbReference type="Proteomes" id="UP001149079"/>
    </source>
</evidence>
<dbReference type="SMART" id="SM00387">
    <property type="entry name" value="HATPase_c"/>
    <property type="match status" value="1"/>
</dbReference>
<feature type="region of interest" description="Disordered" evidence="7">
    <location>
        <begin position="271"/>
        <end position="341"/>
    </location>
</feature>
<dbReference type="RefSeq" id="XP_056523978.1">
    <property type="nucleotide sequence ID" value="XM_056664921.1"/>
</dbReference>